<dbReference type="PANTHER" id="PTHR34220">
    <property type="entry name" value="SENSOR HISTIDINE KINASE YPDA"/>
    <property type="match status" value="1"/>
</dbReference>
<feature type="transmembrane region" description="Helical" evidence="1">
    <location>
        <begin position="118"/>
        <end position="140"/>
    </location>
</feature>
<feature type="transmembrane region" description="Helical" evidence="1">
    <location>
        <begin position="85"/>
        <end position="106"/>
    </location>
</feature>
<gene>
    <name evidence="3" type="ORF">J2X31_002463</name>
</gene>
<keyword evidence="4" id="KW-1185">Reference proteome</keyword>
<dbReference type="Gene3D" id="3.30.565.10">
    <property type="entry name" value="Histidine kinase-like ATPase, C-terminal domain"/>
    <property type="match status" value="1"/>
</dbReference>
<name>A0ABU1TRE6_9FLAO</name>
<feature type="transmembrane region" description="Helical" evidence="1">
    <location>
        <begin position="149"/>
        <end position="171"/>
    </location>
</feature>
<evidence type="ECO:0000313" key="4">
    <source>
        <dbReference type="Proteomes" id="UP001255185"/>
    </source>
</evidence>
<keyword evidence="1" id="KW-0812">Transmembrane</keyword>
<keyword evidence="1" id="KW-0472">Membrane</keyword>
<keyword evidence="1" id="KW-1133">Transmembrane helix</keyword>
<dbReference type="InterPro" id="IPR010559">
    <property type="entry name" value="Sig_transdc_His_kin_internal"/>
</dbReference>
<dbReference type="EMBL" id="JAVDVI010000010">
    <property type="protein sequence ID" value="MDR6968440.1"/>
    <property type="molecule type" value="Genomic_DNA"/>
</dbReference>
<dbReference type="InterPro" id="IPR050640">
    <property type="entry name" value="Bact_2-comp_sensor_kinase"/>
</dbReference>
<evidence type="ECO:0000256" key="1">
    <source>
        <dbReference type="SAM" id="Phobius"/>
    </source>
</evidence>
<dbReference type="Pfam" id="PF06580">
    <property type="entry name" value="His_kinase"/>
    <property type="match status" value="1"/>
</dbReference>
<organism evidence="3 4">
    <name type="scientific">Flavobacterium arsenatis</name>
    <dbReference type="NCBI Taxonomy" id="1484332"/>
    <lineage>
        <taxon>Bacteria</taxon>
        <taxon>Pseudomonadati</taxon>
        <taxon>Bacteroidota</taxon>
        <taxon>Flavobacteriia</taxon>
        <taxon>Flavobacteriales</taxon>
        <taxon>Flavobacteriaceae</taxon>
        <taxon>Flavobacterium</taxon>
    </lineage>
</organism>
<accession>A0ABU1TRE6</accession>
<dbReference type="RefSeq" id="WP_310027014.1">
    <property type="nucleotide sequence ID" value="NZ_JAVDVI010000010.1"/>
</dbReference>
<protein>
    <recommendedName>
        <fullName evidence="2">Signal transduction histidine kinase internal region domain-containing protein</fullName>
    </recommendedName>
</protein>
<evidence type="ECO:0000259" key="2">
    <source>
        <dbReference type="Pfam" id="PF06580"/>
    </source>
</evidence>
<dbReference type="InterPro" id="IPR036890">
    <property type="entry name" value="HATPase_C_sf"/>
</dbReference>
<feature type="transmembrane region" description="Helical" evidence="1">
    <location>
        <begin position="177"/>
        <end position="199"/>
    </location>
</feature>
<feature type="transmembrane region" description="Helical" evidence="1">
    <location>
        <begin position="12"/>
        <end position="32"/>
    </location>
</feature>
<dbReference type="Proteomes" id="UP001255185">
    <property type="component" value="Unassembled WGS sequence"/>
</dbReference>
<feature type="transmembrane region" description="Helical" evidence="1">
    <location>
        <begin position="44"/>
        <end position="64"/>
    </location>
</feature>
<comment type="caution">
    <text evidence="3">The sequence shown here is derived from an EMBL/GenBank/DDBJ whole genome shotgun (WGS) entry which is preliminary data.</text>
</comment>
<dbReference type="PANTHER" id="PTHR34220:SF7">
    <property type="entry name" value="SENSOR HISTIDINE KINASE YPDA"/>
    <property type="match status" value="1"/>
</dbReference>
<feature type="domain" description="Signal transduction histidine kinase internal region" evidence="2">
    <location>
        <begin position="216"/>
        <end position="292"/>
    </location>
</feature>
<evidence type="ECO:0000313" key="3">
    <source>
        <dbReference type="EMBL" id="MDR6968440.1"/>
    </source>
</evidence>
<reference evidence="3 4" key="1">
    <citation type="submission" date="2023-07" db="EMBL/GenBank/DDBJ databases">
        <title>Sorghum-associated microbial communities from plants grown in Nebraska, USA.</title>
        <authorList>
            <person name="Schachtman D."/>
        </authorList>
    </citation>
    <scope>NUCLEOTIDE SEQUENCE [LARGE SCALE GENOMIC DNA]</scope>
    <source>
        <strain evidence="3 4">3773</strain>
    </source>
</reference>
<sequence length="397" mass="46742">MNHKKIKPLKTYSFSIVSVFTITLLFSLFWRYFLFHNSNYDVAFLQSTLAVCIFLLIVFVIEIYKRSLQKEVIIINQKPIFFFSIFLKIVLIVSFLLFIMIVSPLLNRFPLPKIVDMTGRVCLFSLQFTLISFIALRMFYNFDYFRKKIVIGVFLASVVSSFLNLFLNFFWGENGILHFSLFFLICLFCCSLTVIMLVYNNKIQKLSLSFSKKETEYLQLKNQINPHFLFNNLNTLIAFIETNPQKAIAFGHHLSNVYRHYLKNDDNDFVHLKDELQFILEYQAIFKAKFESGFAFEIENEASPTQYILSLSLQELINNIFKHNILDTQNPIAIKISIHRNELIIRNTKIKKETVHSTKKGLENINKRYELLTKKEITVTDNDTFFEVKIPILHLTK</sequence>
<proteinExistence type="predicted"/>